<sequence length="589" mass="68920">MKVIFKFSFLRTVKKKTFLVPLISVILINILINIIIFSMAESFMVITSAMIFIILINMIYISYFNITNLTESFIQDHVSNIESLMLRKGRKPTTIFFSKILVNKLVSTIFILFVYLLYFVLSFISKKSFRPIASNNYSIGIFVLIAYDFFITWLVLLFSVTTKSYKKTLPFSWMFSILFILSPILGPGTFIMFGVIDISDNNAIKNLSTYDIYKERNKNNSLVNKIYDDYFNSQKLINEYSKVINLIDVSIINQENSTTNQEYVKKFIIKMFTSSFLIPELYRINNSKDNSNDLSSFIKNYFESSNGIFKISLVIPDDFNKQIKSIQDKDLFAKSLYMISPTISPEANTKDYFDNSLFKNNHLSSLEYDNGIKSLFKKDHLGIIEPNANDSEINSLYKIIYNVFKYSYTIEDYSTPQIYQNISDEKIHNQVKFENNFNYLNKNLTIPYNYLGLFDILNNVLDDSSFDKPGYSEYFMNSLLNYRTIELNYILNPFNHFFIMSNTFNSTNNYYNSFIQTSLFLRGPIANVVYQNNYMDTFLNPNIKPTYDIYSTKFYIEGIYAFWLSTSILLIALSYVLFINRIYKKSGDK</sequence>
<name>A0A0K1P7D6_9MOLU</name>
<keyword evidence="1" id="KW-0812">Transmembrane</keyword>
<feature type="transmembrane region" description="Helical" evidence="1">
    <location>
        <begin position="171"/>
        <end position="196"/>
    </location>
</feature>
<feature type="transmembrane region" description="Helical" evidence="1">
    <location>
        <begin position="43"/>
        <end position="63"/>
    </location>
</feature>
<dbReference type="EMBL" id="CP012328">
    <property type="protein sequence ID" value="AKU80089.1"/>
    <property type="molecule type" value="Genomic_DNA"/>
</dbReference>
<keyword evidence="1" id="KW-0472">Membrane</keyword>
<reference evidence="2 3" key="1">
    <citation type="journal article" date="2015" name="Genome Announc.">
        <title>Complete Genome Sequence of Spiroplasma turonicum Strain Tab4cT, a Parasite of a Horse Fly, Haematopota sp. (Diptera: Tabanidae).</title>
        <authorList>
            <person name="Davis R.E."/>
            <person name="Shao J."/>
            <person name="Zhao Y."/>
            <person name="Gasparich G.E."/>
            <person name="Gaynor B.J."/>
            <person name="Donofrio N."/>
        </authorList>
    </citation>
    <scope>NUCLEOTIDE SEQUENCE [LARGE SCALE GENOMIC DNA]</scope>
    <source>
        <strain evidence="2 3">Tab4c</strain>
    </source>
</reference>
<organism evidence="2 3">
    <name type="scientific">Spiroplasma turonicum</name>
    <dbReference type="NCBI Taxonomy" id="216946"/>
    <lineage>
        <taxon>Bacteria</taxon>
        <taxon>Bacillati</taxon>
        <taxon>Mycoplasmatota</taxon>
        <taxon>Mollicutes</taxon>
        <taxon>Entomoplasmatales</taxon>
        <taxon>Spiroplasmataceae</taxon>
        <taxon>Spiroplasma</taxon>
    </lineage>
</organism>
<protein>
    <submittedName>
        <fullName evidence="2">Uncharacterized protein</fullName>
    </submittedName>
</protein>
<feature type="transmembrane region" description="Helical" evidence="1">
    <location>
        <begin position="18"/>
        <end position="37"/>
    </location>
</feature>
<evidence type="ECO:0000313" key="2">
    <source>
        <dbReference type="EMBL" id="AKU80089.1"/>
    </source>
</evidence>
<gene>
    <name evidence="2" type="ORF">STURON_00843</name>
</gene>
<feature type="transmembrane region" description="Helical" evidence="1">
    <location>
        <begin position="560"/>
        <end position="579"/>
    </location>
</feature>
<dbReference type="STRING" id="216946.STURO_v1c08390"/>
<accession>A0A0K1P7D6</accession>
<proteinExistence type="predicted"/>
<keyword evidence="3" id="KW-1185">Reference proteome</keyword>
<evidence type="ECO:0000313" key="3">
    <source>
        <dbReference type="Proteomes" id="UP000067243"/>
    </source>
</evidence>
<dbReference type="KEGG" id="stur:STURON_00843"/>
<feature type="transmembrane region" description="Helical" evidence="1">
    <location>
        <begin position="137"/>
        <end position="159"/>
    </location>
</feature>
<dbReference type="OrthoDB" id="387884at2"/>
<evidence type="ECO:0000256" key="1">
    <source>
        <dbReference type="SAM" id="Phobius"/>
    </source>
</evidence>
<dbReference type="PATRIC" id="fig|216946.3.peg.873"/>
<feature type="transmembrane region" description="Helical" evidence="1">
    <location>
        <begin position="105"/>
        <end position="125"/>
    </location>
</feature>
<keyword evidence="1" id="KW-1133">Transmembrane helix</keyword>
<dbReference type="Proteomes" id="UP000067243">
    <property type="component" value="Chromosome"/>
</dbReference>
<dbReference type="RefSeq" id="WP_075048659.1">
    <property type="nucleotide sequence ID" value="NZ_CP012328.1"/>
</dbReference>
<dbReference type="AlphaFoldDB" id="A0A0K1P7D6"/>